<gene>
    <name evidence="2" type="ORF">HGM15179_018149</name>
</gene>
<feature type="compositionally biased region" description="Basic and acidic residues" evidence="1">
    <location>
        <begin position="46"/>
        <end position="83"/>
    </location>
</feature>
<evidence type="ECO:0000313" key="2">
    <source>
        <dbReference type="EMBL" id="TRZ08955.1"/>
    </source>
</evidence>
<dbReference type="AlphaFoldDB" id="A0A8K1FZJ3"/>
<protein>
    <submittedName>
        <fullName evidence="2">Uncharacterized protein</fullName>
    </submittedName>
</protein>
<reference evidence="2" key="1">
    <citation type="submission" date="2019-04" db="EMBL/GenBank/DDBJ databases">
        <title>Genome assembly of Zosterops borbonicus 15179.</title>
        <authorList>
            <person name="Leroy T."/>
            <person name="Anselmetti Y."/>
            <person name="Tilak M.-K."/>
            <person name="Nabholz B."/>
        </authorList>
    </citation>
    <scope>NUCLEOTIDE SEQUENCE</scope>
    <source>
        <strain evidence="2">HGM_15179</strain>
        <tissue evidence="2">Muscle</tissue>
    </source>
</reference>
<evidence type="ECO:0000256" key="1">
    <source>
        <dbReference type="SAM" id="MobiDB-lite"/>
    </source>
</evidence>
<comment type="caution">
    <text evidence="2">The sequence shown here is derived from an EMBL/GenBank/DDBJ whole genome shotgun (WGS) entry which is preliminary data.</text>
</comment>
<evidence type="ECO:0000313" key="3">
    <source>
        <dbReference type="Proteomes" id="UP000796761"/>
    </source>
</evidence>
<accession>A0A8K1FZJ3</accession>
<keyword evidence="3" id="KW-1185">Reference proteome</keyword>
<feature type="compositionally biased region" description="Basic and acidic residues" evidence="1">
    <location>
        <begin position="12"/>
        <end position="28"/>
    </location>
</feature>
<dbReference type="EMBL" id="SWJQ01001195">
    <property type="protein sequence ID" value="TRZ08955.1"/>
    <property type="molecule type" value="Genomic_DNA"/>
</dbReference>
<name>A0A8K1FZJ3_9PASS</name>
<feature type="non-terminal residue" evidence="2">
    <location>
        <position position="126"/>
    </location>
</feature>
<sequence length="126" mass="14574">MEDNDELSQGDRSYKEVSWEEKQEKEPSQGESESDNELSQGDSNEDEKLSPEDSKHDTEVRFGEDRGVEELSHWEKDEDRELSLWEEDKDDVELTRRTLLGGMESDSSSSHEMPDLEQIPGQQKVL</sequence>
<proteinExistence type="predicted"/>
<feature type="region of interest" description="Disordered" evidence="1">
    <location>
        <begin position="1"/>
        <end position="126"/>
    </location>
</feature>
<dbReference type="Proteomes" id="UP000796761">
    <property type="component" value="Unassembled WGS sequence"/>
</dbReference>
<organism evidence="2 3">
    <name type="scientific">Zosterops borbonicus</name>
    <dbReference type="NCBI Taxonomy" id="364589"/>
    <lineage>
        <taxon>Eukaryota</taxon>
        <taxon>Metazoa</taxon>
        <taxon>Chordata</taxon>
        <taxon>Craniata</taxon>
        <taxon>Vertebrata</taxon>
        <taxon>Euteleostomi</taxon>
        <taxon>Archelosauria</taxon>
        <taxon>Archosauria</taxon>
        <taxon>Dinosauria</taxon>
        <taxon>Saurischia</taxon>
        <taxon>Theropoda</taxon>
        <taxon>Coelurosauria</taxon>
        <taxon>Aves</taxon>
        <taxon>Neognathae</taxon>
        <taxon>Neoaves</taxon>
        <taxon>Telluraves</taxon>
        <taxon>Australaves</taxon>
        <taxon>Passeriformes</taxon>
        <taxon>Sylvioidea</taxon>
        <taxon>Zosteropidae</taxon>
        <taxon>Zosterops</taxon>
    </lineage>
</organism>